<dbReference type="AlphaFoldDB" id="A0A392RVK8"/>
<dbReference type="Proteomes" id="UP000265520">
    <property type="component" value="Unassembled WGS sequence"/>
</dbReference>
<proteinExistence type="predicted"/>
<accession>A0A392RVK8</accession>
<organism evidence="2 3">
    <name type="scientific">Trifolium medium</name>
    <dbReference type="NCBI Taxonomy" id="97028"/>
    <lineage>
        <taxon>Eukaryota</taxon>
        <taxon>Viridiplantae</taxon>
        <taxon>Streptophyta</taxon>
        <taxon>Embryophyta</taxon>
        <taxon>Tracheophyta</taxon>
        <taxon>Spermatophyta</taxon>
        <taxon>Magnoliopsida</taxon>
        <taxon>eudicotyledons</taxon>
        <taxon>Gunneridae</taxon>
        <taxon>Pentapetalae</taxon>
        <taxon>rosids</taxon>
        <taxon>fabids</taxon>
        <taxon>Fabales</taxon>
        <taxon>Fabaceae</taxon>
        <taxon>Papilionoideae</taxon>
        <taxon>50 kb inversion clade</taxon>
        <taxon>NPAAA clade</taxon>
        <taxon>Hologalegina</taxon>
        <taxon>IRL clade</taxon>
        <taxon>Trifolieae</taxon>
        <taxon>Trifolium</taxon>
    </lineage>
</organism>
<feature type="region of interest" description="Disordered" evidence="1">
    <location>
        <begin position="18"/>
        <end position="48"/>
    </location>
</feature>
<evidence type="ECO:0000313" key="3">
    <source>
        <dbReference type="Proteomes" id="UP000265520"/>
    </source>
</evidence>
<sequence>TNKATPIKVGGKVPAVGGELERRNVANKENNPQPAGNERNATWPTYGLPPGYTPLEAGSLAQPPPVHVTISVTLRLKKG</sequence>
<name>A0A392RVK8_9FABA</name>
<feature type="compositionally biased region" description="Polar residues" evidence="1">
    <location>
        <begin position="27"/>
        <end position="43"/>
    </location>
</feature>
<keyword evidence="3" id="KW-1185">Reference proteome</keyword>
<protein>
    <submittedName>
        <fullName evidence="2">Uncharacterized protein</fullName>
    </submittedName>
</protein>
<evidence type="ECO:0000313" key="2">
    <source>
        <dbReference type="EMBL" id="MCI40197.1"/>
    </source>
</evidence>
<evidence type="ECO:0000256" key="1">
    <source>
        <dbReference type="SAM" id="MobiDB-lite"/>
    </source>
</evidence>
<dbReference type="EMBL" id="LXQA010277124">
    <property type="protein sequence ID" value="MCI40197.1"/>
    <property type="molecule type" value="Genomic_DNA"/>
</dbReference>
<comment type="caution">
    <text evidence="2">The sequence shown here is derived from an EMBL/GenBank/DDBJ whole genome shotgun (WGS) entry which is preliminary data.</text>
</comment>
<feature type="non-terminal residue" evidence="2">
    <location>
        <position position="1"/>
    </location>
</feature>
<reference evidence="2 3" key="1">
    <citation type="journal article" date="2018" name="Front. Plant Sci.">
        <title>Red Clover (Trifolium pratense) and Zigzag Clover (T. medium) - A Picture of Genomic Similarities and Differences.</title>
        <authorList>
            <person name="Dluhosova J."/>
            <person name="Istvanek J."/>
            <person name="Nedelnik J."/>
            <person name="Repkova J."/>
        </authorList>
    </citation>
    <scope>NUCLEOTIDE SEQUENCE [LARGE SCALE GENOMIC DNA]</scope>
    <source>
        <strain evidence="3">cv. 10/8</strain>
        <tissue evidence="2">Leaf</tissue>
    </source>
</reference>